<dbReference type="SUPFAM" id="SSF47336">
    <property type="entry name" value="ACP-like"/>
    <property type="match status" value="1"/>
</dbReference>
<evidence type="ECO:0000313" key="3">
    <source>
        <dbReference type="Proteomes" id="UP001272137"/>
    </source>
</evidence>
<dbReference type="Pfam" id="PF00550">
    <property type="entry name" value="PP-binding"/>
    <property type="match status" value="1"/>
</dbReference>
<dbReference type="Proteomes" id="UP001272137">
    <property type="component" value="Unassembled WGS sequence"/>
</dbReference>
<dbReference type="EMBL" id="QXCT01000001">
    <property type="protein sequence ID" value="MDW9253469.1"/>
    <property type="molecule type" value="Genomic_DNA"/>
</dbReference>
<comment type="caution">
    <text evidence="2">The sequence shown here is derived from an EMBL/GenBank/DDBJ whole genome shotgun (WGS) entry which is preliminary data.</text>
</comment>
<sequence length="82" mass="8912">MNQEAVFQLLVSHAREVVPHLAQHPFQPSESFKTLGANSMDRADILMMTMEALSIRCSLTELAGPANIGELAALLAQKARHG</sequence>
<evidence type="ECO:0000313" key="2">
    <source>
        <dbReference type="EMBL" id="MDW9253469.1"/>
    </source>
</evidence>
<evidence type="ECO:0000259" key="1">
    <source>
        <dbReference type="Pfam" id="PF00550"/>
    </source>
</evidence>
<dbReference type="KEGG" id="btha:DR62_4119"/>
<organism evidence="2 3">
    <name type="scientific">Burkholderia thailandensis</name>
    <dbReference type="NCBI Taxonomy" id="57975"/>
    <lineage>
        <taxon>Bacteria</taxon>
        <taxon>Pseudomonadati</taxon>
        <taxon>Pseudomonadota</taxon>
        <taxon>Betaproteobacteria</taxon>
        <taxon>Burkholderiales</taxon>
        <taxon>Burkholderiaceae</taxon>
        <taxon>Burkholderia</taxon>
        <taxon>pseudomallei group</taxon>
    </lineage>
</organism>
<name>A0AAW9CS90_BURTH</name>
<dbReference type="AlphaFoldDB" id="A0AAW9CS90"/>
<accession>A0AAW9CS90</accession>
<dbReference type="GeneID" id="45119110"/>
<dbReference type="Gene3D" id="1.10.1200.10">
    <property type="entry name" value="ACP-like"/>
    <property type="match status" value="1"/>
</dbReference>
<proteinExistence type="predicted"/>
<protein>
    <submittedName>
        <fullName evidence="2">Polyketide biosynthesis acyl-carrier-protein AcpK</fullName>
    </submittedName>
</protein>
<dbReference type="NCBIfam" id="NF005502">
    <property type="entry name" value="PRK07117.1"/>
    <property type="match status" value="1"/>
</dbReference>
<dbReference type="InterPro" id="IPR009081">
    <property type="entry name" value="PP-bd_ACP"/>
</dbReference>
<reference evidence="2" key="1">
    <citation type="submission" date="2018-08" db="EMBL/GenBank/DDBJ databases">
        <title>Identification of Burkholderia cepacia strains that express a Burkholderia pseudomallei-like capsular polysaccharide.</title>
        <authorList>
            <person name="Burtnick M.N."/>
            <person name="Vongsouvath M."/>
            <person name="Newton P."/>
            <person name="Wuthiekanun V."/>
            <person name="Limmathurotsakul D."/>
            <person name="Brett P.J."/>
            <person name="Chantratita N."/>
            <person name="Dance D.A."/>
        </authorList>
    </citation>
    <scope>NUCLEOTIDE SEQUENCE</scope>
    <source>
        <strain evidence="2">SBXCC001</strain>
    </source>
</reference>
<dbReference type="InterPro" id="IPR036736">
    <property type="entry name" value="ACP-like_sf"/>
</dbReference>
<feature type="domain" description="Carrier" evidence="1">
    <location>
        <begin position="21"/>
        <end position="75"/>
    </location>
</feature>
<gene>
    <name evidence="2" type="primary">acpK</name>
    <name evidence="2" type="ORF">C7S16_4633</name>
</gene>
<dbReference type="RefSeq" id="WP_009897631.1">
    <property type="nucleotide sequence ID" value="NZ_CP008915.2"/>
</dbReference>